<evidence type="ECO:0000313" key="3">
    <source>
        <dbReference type="Proteomes" id="UP001218188"/>
    </source>
</evidence>
<accession>A0AAD6SXL8</accession>
<keyword evidence="1" id="KW-0472">Membrane</keyword>
<dbReference type="AlphaFoldDB" id="A0AAD6SXL8"/>
<keyword evidence="1" id="KW-1133">Transmembrane helix</keyword>
<evidence type="ECO:0000313" key="2">
    <source>
        <dbReference type="EMBL" id="KAJ7035327.1"/>
    </source>
</evidence>
<keyword evidence="1" id="KW-0812">Transmembrane</keyword>
<dbReference type="Gene3D" id="1.20.1170.10">
    <property type="match status" value="1"/>
</dbReference>
<sequence>MGTFETDFGKDKDNLHAANKRLSDRDRQYEIDMTPAYAWIRIVGLIVSIVVIVITPDCISHRVQFGGTVLFLQLAHNTEIIEMEQRISELQDIVNEDKTEIPAEKTLLSDMVTISGDTGELFKIIQPSLTTIEKMIGYGSIKADLTSIQDLVQKDTNDTVAKLNMRKIIYAIGPPQLITDFNKRVDTYRQMAYVTNASVTRLDDYEQQLKNAGGSFVATSIKDVEHLRAILPRAKISSTTSSKEKNPLLVKYAVIIAHARVQLSLVVTAGVGSRSRAIM</sequence>
<comment type="caution">
    <text evidence="2">The sequence shown here is derived from an EMBL/GenBank/DDBJ whole genome shotgun (WGS) entry which is preliminary data.</text>
</comment>
<organism evidence="2 3">
    <name type="scientific">Mycena alexandri</name>
    <dbReference type="NCBI Taxonomy" id="1745969"/>
    <lineage>
        <taxon>Eukaryota</taxon>
        <taxon>Fungi</taxon>
        <taxon>Dikarya</taxon>
        <taxon>Basidiomycota</taxon>
        <taxon>Agaricomycotina</taxon>
        <taxon>Agaricomycetes</taxon>
        <taxon>Agaricomycetidae</taxon>
        <taxon>Agaricales</taxon>
        <taxon>Marasmiineae</taxon>
        <taxon>Mycenaceae</taxon>
        <taxon>Mycena</taxon>
    </lineage>
</organism>
<protein>
    <submittedName>
        <fullName evidence="2">Uncharacterized protein</fullName>
    </submittedName>
</protein>
<gene>
    <name evidence="2" type="ORF">C8F04DRAFT_1233757</name>
</gene>
<name>A0AAD6SXL8_9AGAR</name>
<dbReference type="EMBL" id="JARJCM010000051">
    <property type="protein sequence ID" value="KAJ7035327.1"/>
    <property type="molecule type" value="Genomic_DNA"/>
</dbReference>
<reference evidence="2" key="1">
    <citation type="submission" date="2023-03" db="EMBL/GenBank/DDBJ databases">
        <title>Massive genome expansion in bonnet fungi (Mycena s.s.) driven by repeated elements and novel gene families across ecological guilds.</title>
        <authorList>
            <consortium name="Lawrence Berkeley National Laboratory"/>
            <person name="Harder C.B."/>
            <person name="Miyauchi S."/>
            <person name="Viragh M."/>
            <person name="Kuo A."/>
            <person name="Thoen E."/>
            <person name="Andreopoulos B."/>
            <person name="Lu D."/>
            <person name="Skrede I."/>
            <person name="Drula E."/>
            <person name="Henrissat B."/>
            <person name="Morin E."/>
            <person name="Kohler A."/>
            <person name="Barry K."/>
            <person name="LaButti K."/>
            <person name="Morin E."/>
            <person name="Salamov A."/>
            <person name="Lipzen A."/>
            <person name="Mereny Z."/>
            <person name="Hegedus B."/>
            <person name="Baldrian P."/>
            <person name="Stursova M."/>
            <person name="Weitz H."/>
            <person name="Taylor A."/>
            <person name="Grigoriev I.V."/>
            <person name="Nagy L.G."/>
            <person name="Martin F."/>
            <person name="Kauserud H."/>
        </authorList>
    </citation>
    <scope>NUCLEOTIDE SEQUENCE</scope>
    <source>
        <strain evidence="2">CBHHK200</strain>
    </source>
</reference>
<proteinExistence type="predicted"/>
<feature type="transmembrane region" description="Helical" evidence="1">
    <location>
        <begin position="36"/>
        <end position="55"/>
    </location>
</feature>
<dbReference type="SUPFAM" id="SSF58100">
    <property type="entry name" value="Bacterial hemolysins"/>
    <property type="match status" value="1"/>
</dbReference>
<dbReference type="Proteomes" id="UP001218188">
    <property type="component" value="Unassembled WGS sequence"/>
</dbReference>
<evidence type="ECO:0000256" key="1">
    <source>
        <dbReference type="SAM" id="Phobius"/>
    </source>
</evidence>
<keyword evidence="3" id="KW-1185">Reference proteome</keyword>